<gene>
    <name evidence="2" type="ORF">TRITD_3Bv1G243110</name>
</gene>
<dbReference type="PANTHER" id="PTHR34483:SF2">
    <property type="entry name" value="OS09G0130700 PROTEIN"/>
    <property type="match status" value="1"/>
</dbReference>
<feature type="transmembrane region" description="Helical" evidence="1">
    <location>
        <begin position="32"/>
        <end position="55"/>
    </location>
</feature>
<organism evidence="2 3">
    <name type="scientific">Triticum turgidum subsp. durum</name>
    <name type="common">Durum wheat</name>
    <name type="synonym">Triticum durum</name>
    <dbReference type="NCBI Taxonomy" id="4567"/>
    <lineage>
        <taxon>Eukaryota</taxon>
        <taxon>Viridiplantae</taxon>
        <taxon>Streptophyta</taxon>
        <taxon>Embryophyta</taxon>
        <taxon>Tracheophyta</taxon>
        <taxon>Spermatophyta</taxon>
        <taxon>Magnoliopsida</taxon>
        <taxon>Liliopsida</taxon>
        <taxon>Poales</taxon>
        <taxon>Poaceae</taxon>
        <taxon>BOP clade</taxon>
        <taxon>Pooideae</taxon>
        <taxon>Triticodae</taxon>
        <taxon>Triticeae</taxon>
        <taxon>Triticinae</taxon>
        <taxon>Triticum</taxon>
    </lineage>
</organism>
<feature type="transmembrane region" description="Helical" evidence="1">
    <location>
        <begin position="248"/>
        <end position="269"/>
    </location>
</feature>
<feature type="transmembrane region" description="Helical" evidence="1">
    <location>
        <begin position="281"/>
        <end position="303"/>
    </location>
</feature>
<protein>
    <submittedName>
        <fullName evidence="2">Uncharacterized protein</fullName>
    </submittedName>
</protein>
<keyword evidence="1" id="KW-0812">Transmembrane</keyword>
<dbReference type="Proteomes" id="UP000324705">
    <property type="component" value="Chromosome 3B"/>
</dbReference>
<keyword evidence="1" id="KW-1133">Transmembrane helix</keyword>
<name>A0A9R1S7I9_TRITD</name>
<proteinExistence type="predicted"/>
<dbReference type="EMBL" id="LT934116">
    <property type="protein sequence ID" value="VAH84039.1"/>
    <property type="molecule type" value="Genomic_DNA"/>
</dbReference>
<dbReference type="OMA" id="RDWSSVW"/>
<keyword evidence="3" id="KW-1185">Reference proteome</keyword>
<feature type="transmembrane region" description="Helical" evidence="1">
    <location>
        <begin position="142"/>
        <end position="170"/>
    </location>
</feature>
<dbReference type="Gramene" id="TRITD3Bv1G243110.1">
    <property type="protein sequence ID" value="TRITD3Bv1G243110.1"/>
    <property type="gene ID" value="TRITD3Bv1G243110"/>
</dbReference>
<reference evidence="2 3" key="1">
    <citation type="submission" date="2017-09" db="EMBL/GenBank/DDBJ databases">
        <authorList>
            <consortium name="International Durum Wheat Genome Sequencing Consortium (IDWGSC)"/>
            <person name="Milanesi L."/>
        </authorList>
    </citation>
    <scope>NUCLEOTIDE SEQUENCE [LARGE SCALE GENOMIC DNA]</scope>
    <source>
        <strain evidence="3">cv. Svevo</strain>
    </source>
</reference>
<accession>A0A9R1S7I9</accession>
<sequence>MAATAASNAGSSSPRTSFVADSLVLPTRNGSLFASAFALVYAHTFVSFSVALLYAHPLAAAVLVHVGVLVRENDGYDVYAAESDEEIRGHAKKLLLLYLAYLASQLATRVAVALAASATCAGDQRPRSLTELVDAGRIRGTLATAALVAVLQFASSAAVLVACLASWCWWTRGAAARSDTANAVSSFVSGYVLFLLVVVLLSHIFLAAVFQVAIAASAADEGYGERGTRAALRRAWRLMAARAMRKEAAVMVLVASLLPVAIYPVYAFAVYCLQSGVFGVFHGYLLPSAGVQLYSTVAAAVFYHRCTEHHYYKSVMSLTMKQVDLDTEKRDWSSVWYGVS</sequence>
<dbReference type="PANTHER" id="PTHR34483">
    <property type="entry name" value="OS09G0129800 PROTEIN"/>
    <property type="match status" value="1"/>
</dbReference>
<evidence type="ECO:0000313" key="2">
    <source>
        <dbReference type="EMBL" id="VAH84039.1"/>
    </source>
</evidence>
<dbReference type="AlphaFoldDB" id="A0A9R1S7I9"/>
<evidence type="ECO:0000313" key="3">
    <source>
        <dbReference type="Proteomes" id="UP000324705"/>
    </source>
</evidence>
<evidence type="ECO:0000256" key="1">
    <source>
        <dbReference type="SAM" id="Phobius"/>
    </source>
</evidence>
<keyword evidence="1" id="KW-0472">Membrane</keyword>
<feature type="transmembrane region" description="Helical" evidence="1">
    <location>
        <begin position="190"/>
        <end position="216"/>
    </location>
</feature>